<feature type="transmembrane region" description="Helical" evidence="1">
    <location>
        <begin position="129"/>
        <end position="152"/>
    </location>
</feature>
<evidence type="ECO:0000313" key="3">
    <source>
        <dbReference type="EMBL" id="SDW88023.1"/>
    </source>
</evidence>
<organism evidence="3 4">
    <name type="scientific">Flavobacterium degerlachei</name>
    <dbReference type="NCBI Taxonomy" id="229203"/>
    <lineage>
        <taxon>Bacteria</taxon>
        <taxon>Pseudomonadati</taxon>
        <taxon>Bacteroidota</taxon>
        <taxon>Flavobacteriia</taxon>
        <taxon>Flavobacteriales</taxon>
        <taxon>Flavobacteriaceae</taxon>
        <taxon>Flavobacterium</taxon>
    </lineage>
</organism>
<dbReference type="InterPro" id="IPR003675">
    <property type="entry name" value="Rce1/LyrA-like_dom"/>
</dbReference>
<protein>
    <recommendedName>
        <fullName evidence="2">CAAX prenyl protease 2/Lysostaphin resistance protein A-like domain-containing protein</fullName>
    </recommendedName>
</protein>
<feature type="transmembrane region" description="Helical" evidence="1">
    <location>
        <begin position="164"/>
        <end position="197"/>
    </location>
</feature>
<dbReference type="Pfam" id="PF02517">
    <property type="entry name" value="Rce1-like"/>
    <property type="match status" value="1"/>
</dbReference>
<dbReference type="PANTHER" id="PTHR43592">
    <property type="entry name" value="CAAX AMINO TERMINAL PROTEASE"/>
    <property type="match status" value="1"/>
</dbReference>
<dbReference type="PANTHER" id="PTHR43592:SF15">
    <property type="entry name" value="CAAX AMINO TERMINAL PROTEASE FAMILY PROTEIN"/>
    <property type="match status" value="1"/>
</dbReference>
<feature type="transmembrane region" description="Helical" evidence="1">
    <location>
        <begin position="46"/>
        <end position="66"/>
    </location>
</feature>
<gene>
    <name evidence="3" type="ORF">SAMN05444338_105149</name>
</gene>
<evidence type="ECO:0000256" key="1">
    <source>
        <dbReference type="SAM" id="Phobius"/>
    </source>
</evidence>
<keyword evidence="1" id="KW-1133">Transmembrane helix</keyword>
<dbReference type="RefSeq" id="WP_091431065.1">
    <property type="nucleotide sequence ID" value="NZ_FNMV01000005.1"/>
</dbReference>
<keyword evidence="1" id="KW-0812">Transmembrane</keyword>
<dbReference type="GO" id="GO:0004175">
    <property type="term" value="F:endopeptidase activity"/>
    <property type="evidence" value="ECO:0007669"/>
    <property type="project" value="UniProtKB-ARBA"/>
</dbReference>
<feature type="transmembrane region" description="Helical" evidence="1">
    <location>
        <begin position="203"/>
        <end position="222"/>
    </location>
</feature>
<dbReference type="AlphaFoldDB" id="A0A1H2X542"/>
<sequence>MTNYLKTTKKSTLIGGITFLLLLLIATALAFPSLKQLNFKYETTFYISRLIIWFCLLLVYMYSVYIEKQNFLLWKEKKYSISFYIKSIFKVMGTLLLAMFVVGLLFKLTGSNIESKKMEEVLKYFNNNLPLILFTSITAGVTEEFFFRGYLIPRLEILLKNTHWAILISSIIFGLIHYSYGTLIQIIAPFIIGLVLALHYQKYRSITIIIICHFLWDLIVLLNKTSNMV</sequence>
<dbReference type="GO" id="GO:0080120">
    <property type="term" value="P:CAAX-box protein maturation"/>
    <property type="evidence" value="ECO:0007669"/>
    <property type="project" value="UniProtKB-ARBA"/>
</dbReference>
<keyword evidence="4" id="KW-1185">Reference proteome</keyword>
<dbReference type="Proteomes" id="UP000198569">
    <property type="component" value="Unassembled WGS sequence"/>
</dbReference>
<accession>A0A1H2X542</accession>
<proteinExistence type="predicted"/>
<name>A0A1H2X542_9FLAO</name>
<evidence type="ECO:0000313" key="4">
    <source>
        <dbReference type="Proteomes" id="UP000198569"/>
    </source>
</evidence>
<dbReference type="EMBL" id="FNMV01000005">
    <property type="protein sequence ID" value="SDW88023.1"/>
    <property type="molecule type" value="Genomic_DNA"/>
</dbReference>
<feature type="domain" description="CAAX prenyl protease 2/Lysostaphin resistance protein A-like" evidence="2">
    <location>
        <begin position="127"/>
        <end position="219"/>
    </location>
</feature>
<keyword evidence="1" id="KW-0472">Membrane</keyword>
<evidence type="ECO:0000259" key="2">
    <source>
        <dbReference type="Pfam" id="PF02517"/>
    </source>
</evidence>
<reference evidence="4" key="1">
    <citation type="submission" date="2016-10" db="EMBL/GenBank/DDBJ databases">
        <authorList>
            <person name="Varghese N."/>
            <person name="Submissions S."/>
        </authorList>
    </citation>
    <scope>NUCLEOTIDE SEQUENCE [LARGE SCALE GENOMIC DNA]</scope>
    <source>
        <strain evidence="4">DSM 15718</strain>
    </source>
</reference>
<dbReference type="OrthoDB" id="9779573at2"/>
<dbReference type="STRING" id="229203.SAMN05444338_105149"/>
<feature type="transmembrane region" description="Helical" evidence="1">
    <location>
        <begin position="87"/>
        <end position="109"/>
    </location>
</feature>